<dbReference type="EMBL" id="CADCUH010000027">
    <property type="protein sequence ID" value="CAA9322245.1"/>
    <property type="molecule type" value="Genomic_DNA"/>
</dbReference>
<feature type="region of interest" description="Disordered" evidence="1">
    <location>
        <begin position="1"/>
        <end position="153"/>
    </location>
</feature>
<evidence type="ECO:0000313" key="2">
    <source>
        <dbReference type="EMBL" id="CAA9322245.1"/>
    </source>
</evidence>
<feature type="compositionally biased region" description="Low complexity" evidence="1">
    <location>
        <begin position="122"/>
        <end position="139"/>
    </location>
</feature>
<evidence type="ECO:0000256" key="1">
    <source>
        <dbReference type="SAM" id="MobiDB-lite"/>
    </source>
</evidence>
<protein>
    <submittedName>
        <fullName evidence="2">Uncharacterized protein</fullName>
    </submittedName>
</protein>
<dbReference type="AlphaFoldDB" id="A0A6J4L4S8"/>
<sequence>MVARGEEHPHRQDRGDEAVEREPDGQRLRRQRRPRPAGCPPRRRRRSRRASWRRRTSSRPVRRRRRSASGRPPASASRWGAGSEPGDSGPRAHLVPATGDRGSPLGRVRRALRCRGPRTAQPPGVRAAPGRRPGARPAVSLLLSGPRPVGAPP</sequence>
<proteinExistence type="predicted"/>
<gene>
    <name evidence="2" type="ORF">AVDCRST_MAG36-591</name>
</gene>
<accession>A0A6J4L4S8</accession>
<organism evidence="2">
    <name type="scientific">uncultured Nocardioidaceae bacterium</name>
    <dbReference type="NCBI Taxonomy" id="253824"/>
    <lineage>
        <taxon>Bacteria</taxon>
        <taxon>Bacillati</taxon>
        <taxon>Actinomycetota</taxon>
        <taxon>Actinomycetes</taxon>
        <taxon>Propionibacteriales</taxon>
        <taxon>Nocardioidaceae</taxon>
        <taxon>environmental samples</taxon>
    </lineage>
</organism>
<reference evidence="2" key="1">
    <citation type="submission" date="2020-02" db="EMBL/GenBank/DDBJ databases">
        <authorList>
            <person name="Meier V. D."/>
        </authorList>
    </citation>
    <scope>NUCLEOTIDE SEQUENCE</scope>
    <source>
        <strain evidence="2">AVDCRST_MAG36</strain>
    </source>
</reference>
<feature type="compositionally biased region" description="Basic and acidic residues" evidence="1">
    <location>
        <begin position="1"/>
        <end position="27"/>
    </location>
</feature>
<name>A0A6J4L4S8_9ACTN</name>
<feature type="compositionally biased region" description="Low complexity" evidence="1">
    <location>
        <begin position="69"/>
        <end position="78"/>
    </location>
</feature>
<feature type="compositionally biased region" description="Basic residues" evidence="1">
    <location>
        <begin position="107"/>
        <end position="116"/>
    </location>
</feature>
<feature type="compositionally biased region" description="Basic residues" evidence="1">
    <location>
        <begin position="28"/>
        <end position="68"/>
    </location>
</feature>